<reference evidence="4" key="1">
    <citation type="journal article" date="2019" name="Int. J. Syst. Evol. Microbiol.">
        <title>The Global Catalogue of Microorganisms (GCM) 10K type strain sequencing project: providing services to taxonomists for standard genome sequencing and annotation.</title>
        <authorList>
            <consortium name="The Broad Institute Genomics Platform"/>
            <consortium name="The Broad Institute Genome Sequencing Center for Infectious Disease"/>
            <person name="Wu L."/>
            <person name="Ma J."/>
        </authorList>
    </citation>
    <scope>NUCLEOTIDE SEQUENCE [LARGE SCALE GENOMIC DNA]</scope>
    <source>
        <strain evidence="4">CCUG 49584</strain>
    </source>
</reference>
<dbReference type="EMBL" id="JBHTMA010000026">
    <property type="protein sequence ID" value="MFD1226432.1"/>
    <property type="molecule type" value="Genomic_DNA"/>
</dbReference>
<dbReference type="Pfam" id="PF18932">
    <property type="entry name" value="DUF5681"/>
    <property type="match status" value="1"/>
</dbReference>
<dbReference type="RefSeq" id="WP_289388088.1">
    <property type="nucleotide sequence ID" value="NZ_JAUCBM010000009.1"/>
</dbReference>
<dbReference type="InterPro" id="IPR043736">
    <property type="entry name" value="DUF5681"/>
</dbReference>
<protein>
    <submittedName>
        <fullName evidence="3">DUF5681 domain-containing protein</fullName>
    </submittedName>
</protein>
<name>A0ABW3V1C0_9HYPH</name>
<feature type="domain" description="DUF5681" evidence="2">
    <location>
        <begin position="7"/>
        <end position="45"/>
    </location>
</feature>
<evidence type="ECO:0000256" key="1">
    <source>
        <dbReference type="SAM" id="MobiDB-lite"/>
    </source>
</evidence>
<dbReference type="Proteomes" id="UP001597263">
    <property type="component" value="Unassembled WGS sequence"/>
</dbReference>
<comment type="caution">
    <text evidence="3">The sequence shown here is derived from an EMBL/GenBank/DDBJ whole genome shotgun (WGS) entry which is preliminary data.</text>
</comment>
<proteinExistence type="predicted"/>
<sequence>MKKKIGTPFQKGVSGNPGGRPKGLAARAREHADKAIEVLVAGMEDADPRVKIAAAKEILDRGYGKPLTMTADVTNKLEEFDDESLDAAISALRTAIGTADEAGEGETAPTAH</sequence>
<feature type="region of interest" description="Disordered" evidence="1">
    <location>
        <begin position="1"/>
        <end position="29"/>
    </location>
</feature>
<keyword evidence="4" id="KW-1185">Reference proteome</keyword>
<organism evidence="3 4">
    <name type="scientific">Pseudochrobactrum kiredjianiae</name>
    <dbReference type="NCBI Taxonomy" id="386305"/>
    <lineage>
        <taxon>Bacteria</taxon>
        <taxon>Pseudomonadati</taxon>
        <taxon>Pseudomonadota</taxon>
        <taxon>Alphaproteobacteria</taxon>
        <taxon>Hyphomicrobiales</taxon>
        <taxon>Brucellaceae</taxon>
        <taxon>Pseudochrobactrum</taxon>
    </lineage>
</organism>
<evidence type="ECO:0000313" key="4">
    <source>
        <dbReference type="Proteomes" id="UP001597263"/>
    </source>
</evidence>
<accession>A0ABW3V1C0</accession>
<evidence type="ECO:0000313" key="3">
    <source>
        <dbReference type="EMBL" id="MFD1226432.1"/>
    </source>
</evidence>
<evidence type="ECO:0000259" key="2">
    <source>
        <dbReference type="Pfam" id="PF18932"/>
    </source>
</evidence>
<gene>
    <name evidence="3" type="ORF">ACFQ35_04560</name>
</gene>